<dbReference type="Proteomes" id="UP001230649">
    <property type="component" value="Unassembled WGS sequence"/>
</dbReference>
<dbReference type="EMBL" id="JASBWS010000188">
    <property type="protein sequence ID" value="KAJ9091903.1"/>
    <property type="molecule type" value="Genomic_DNA"/>
</dbReference>
<sequence length="130" mass="14522">ISPNNVSTLKYLQLDPPAIRTASSYSALLLPLLADLKLKKEICFLCLGKGQLRRCDPGECPSEKELMRRDGGTSTNVMNTLGDLIKFKLPPSNLVISATYRHLQTMEQTNIIRQGNAANVSFSPQQYQRR</sequence>
<evidence type="ECO:0000313" key="2">
    <source>
        <dbReference type="Proteomes" id="UP001230649"/>
    </source>
</evidence>
<keyword evidence="2" id="KW-1185">Reference proteome</keyword>
<accession>A0ACC2UYI8</accession>
<proteinExistence type="predicted"/>
<reference evidence="1" key="1">
    <citation type="submission" date="2023-04" db="EMBL/GenBank/DDBJ databases">
        <title>Draft Genome sequencing of Naganishia species isolated from polar environments using Oxford Nanopore Technology.</title>
        <authorList>
            <person name="Leo P."/>
            <person name="Venkateswaran K."/>
        </authorList>
    </citation>
    <scope>NUCLEOTIDE SEQUENCE</scope>
    <source>
        <strain evidence="1">MNA-CCFEE 5262</strain>
    </source>
</reference>
<gene>
    <name evidence="1" type="ORF">QFC20_007512</name>
</gene>
<feature type="non-terminal residue" evidence="1">
    <location>
        <position position="1"/>
    </location>
</feature>
<comment type="caution">
    <text evidence="1">The sequence shown here is derived from an EMBL/GenBank/DDBJ whole genome shotgun (WGS) entry which is preliminary data.</text>
</comment>
<protein>
    <submittedName>
        <fullName evidence="1">Uncharacterized protein</fullName>
    </submittedName>
</protein>
<evidence type="ECO:0000313" key="1">
    <source>
        <dbReference type="EMBL" id="KAJ9091903.1"/>
    </source>
</evidence>
<organism evidence="1 2">
    <name type="scientific">Naganishia adeliensis</name>
    <dbReference type="NCBI Taxonomy" id="92952"/>
    <lineage>
        <taxon>Eukaryota</taxon>
        <taxon>Fungi</taxon>
        <taxon>Dikarya</taxon>
        <taxon>Basidiomycota</taxon>
        <taxon>Agaricomycotina</taxon>
        <taxon>Tremellomycetes</taxon>
        <taxon>Filobasidiales</taxon>
        <taxon>Filobasidiaceae</taxon>
        <taxon>Naganishia</taxon>
    </lineage>
</organism>
<name>A0ACC2UYI8_9TREE</name>